<keyword evidence="4" id="KW-1185">Reference proteome</keyword>
<gene>
    <name evidence="3" type="ORF">FHS27_001205</name>
</gene>
<dbReference type="Pfam" id="PF25794">
    <property type="entry name" value="SACS"/>
    <property type="match status" value="1"/>
</dbReference>
<dbReference type="RefSeq" id="WP_184302882.1">
    <property type="nucleotide sequence ID" value="NZ_JACHXU010000003.1"/>
</dbReference>
<dbReference type="NCBIfam" id="NF047352">
    <property type="entry name" value="P_loop_sacsin"/>
    <property type="match status" value="1"/>
</dbReference>
<proteinExistence type="predicted"/>
<dbReference type="InterPro" id="IPR058210">
    <property type="entry name" value="SACS/Nov_dom"/>
</dbReference>
<dbReference type="PANTHER" id="PTHR32387">
    <property type="entry name" value="WU:FJ29H11"/>
    <property type="match status" value="1"/>
</dbReference>
<reference evidence="3 4" key="1">
    <citation type="submission" date="2020-08" db="EMBL/GenBank/DDBJ databases">
        <title>Genomic Encyclopedia of Type Strains, Phase III (KMG-III): the genomes of soil and plant-associated and newly described type strains.</title>
        <authorList>
            <person name="Whitman W."/>
        </authorList>
    </citation>
    <scope>NUCLEOTIDE SEQUENCE [LARGE SCALE GENOMIC DNA]</scope>
    <source>
        <strain evidence="3 4">CECT 8075</strain>
    </source>
</reference>
<dbReference type="InterPro" id="IPR036890">
    <property type="entry name" value="HATPase_C_sf"/>
</dbReference>
<dbReference type="AlphaFoldDB" id="A0A7W5H4Y7"/>
<name>A0A7W5H4Y7_9BACT</name>
<evidence type="ECO:0000313" key="4">
    <source>
        <dbReference type="Proteomes" id="UP000536179"/>
    </source>
</evidence>
<dbReference type="EMBL" id="JACHXU010000003">
    <property type="protein sequence ID" value="MBB3205405.1"/>
    <property type="molecule type" value="Genomic_DNA"/>
</dbReference>
<dbReference type="SUPFAM" id="SSF55874">
    <property type="entry name" value="ATPase domain of HSP90 chaperone/DNA topoisomerase II/histidine kinase"/>
    <property type="match status" value="1"/>
</dbReference>
<dbReference type="PANTHER" id="PTHR32387:SF0">
    <property type="entry name" value="PROTEIN NO VEIN"/>
    <property type="match status" value="1"/>
</dbReference>
<feature type="compositionally biased region" description="Basic and acidic residues" evidence="1">
    <location>
        <begin position="870"/>
        <end position="885"/>
    </location>
</feature>
<evidence type="ECO:0000313" key="3">
    <source>
        <dbReference type="EMBL" id="MBB3205405.1"/>
    </source>
</evidence>
<accession>A0A7W5H4Y7</accession>
<evidence type="ECO:0000256" key="1">
    <source>
        <dbReference type="SAM" id="MobiDB-lite"/>
    </source>
</evidence>
<dbReference type="Gene3D" id="3.30.565.10">
    <property type="entry name" value="Histidine kinase-like ATPase, C-terminal domain"/>
    <property type="match status" value="1"/>
</dbReference>
<comment type="caution">
    <text evidence="3">The sequence shown here is derived from an EMBL/GenBank/DDBJ whole genome shotgun (WGS) entry which is preliminary data.</text>
</comment>
<feature type="domain" description="Sacsin/Nov" evidence="2">
    <location>
        <begin position="33"/>
        <end position="127"/>
    </location>
</feature>
<organism evidence="3 4">
    <name type="scientific">Aporhodopirellula rubra</name>
    <dbReference type="NCBI Taxonomy" id="980271"/>
    <lineage>
        <taxon>Bacteria</taxon>
        <taxon>Pseudomonadati</taxon>
        <taxon>Planctomycetota</taxon>
        <taxon>Planctomycetia</taxon>
        <taxon>Pirellulales</taxon>
        <taxon>Pirellulaceae</taxon>
        <taxon>Aporhodopirellula</taxon>
    </lineage>
</organism>
<dbReference type="InterPro" id="IPR052957">
    <property type="entry name" value="Auxin_embryo_med"/>
</dbReference>
<protein>
    <recommendedName>
        <fullName evidence="2">Sacsin/Nov domain-containing protein</fullName>
    </recommendedName>
</protein>
<evidence type="ECO:0000259" key="2">
    <source>
        <dbReference type="Pfam" id="PF25794"/>
    </source>
</evidence>
<dbReference type="Proteomes" id="UP000536179">
    <property type="component" value="Unassembled WGS sequence"/>
</dbReference>
<sequence length="1038" mass="117492">MSFIEQVRAKRQKLADVLVDEEYSGLRQFVEELYPDKAHFLYELLQNAEDTGAGIVQFRLEKNRLVFAHDGRPFTDDDVWGITNIGKGTKRDDEDKIGRFGVGFKAVFAYSETPSIWSPTHNFKICDLVLPTEIKPRTAKDNATVFDFPFNNPKKSAEAAFDEIAEGLQSLSEELLIFLSHIHRVRWEIVGGAEGGLKRIDRPPHLIEVQKKVGGKVLASSSFLRFKKSVDGLPSQNVSVAFPLEAKDSEKPLQESDPISDVFRVVPGAPARVSVYFPAEKEVSGLRFHVHAPFVPELSRASIKDTPANDPLFQQLAGMMPDVLEQIRGLGLLTVEFLNVLPHSQDGVPAKYQPIRDAIIGAMNSSPLTPTQSKKHLPATQLFQAKAALKDLLPSEDLRQVLEDDTAFDWAVAAPQRNSNADRFLGSLEIKRWDVDRFVSLLERRKGDDEYWDQRTYRYKISEPNEEFDAWFASKDATWLQRLYAMLHRELGENGGLDRFKSIQIVRLTDQSFARPDRSFFSRNGMAIDDRFPRVDSQVYEGGKSKSDQDAAKKFLEAAGVREVGEREQVEAILNSTYVGKNEIAFDDHVKDLNRFLQLIHSDPNAVKLFVKRLILLDEHGKRSSPSDIYLDEPFVSTGLSAFYNAFDTGEGRHALSPRYAEVRSHREFICEFAEAVGALSRLQVCQVSCDRNPNVGYLVHQAPGNPSRHKIDKDYQIHGLVNALKNPSVPLARLIWSTLARQTDIKWTRAIYRSNQTQQLREDVSQLVVTLRDAKWLPQGDEFVRPAEADFRLLPEDFEYAPGWKWLAAIKFGENVTKRTEEYKKKKEFAAELGFDDDQSLEDAKWFAALDAEARQLFKSEYRSRMSVDLPERSSANPERRSDKVGQLALDAPEEEKEVRSRSVSTVIASVKKEIKPYLREQYTNADGVMFCQICQAGVPFSLANGEPYFETVQLVPKTEKLFFQNYLALCPNHAAMVQLANDSKDAIAEQFATLDGDRLPIVLAGKSLHVYFTETHRKDLQAVIKSTGQSETSEDQ</sequence>
<feature type="region of interest" description="Disordered" evidence="1">
    <location>
        <begin position="870"/>
        <end position="898"/>
    </location>
</feature>